<dbReference type="PATRIC" id="fig|520764.3.peg.2342"/>
<dbReference type="Proteomes" id="UP000070427">
    <property type="component" value="Unassembled WGS sequence"/>
</dbReference>
<dbReference type="STRING" id="520764.AN618_21810"/>
<accession>A0A140L2E9</accession>
<dbReference type="InterPro" id="IPR050661">
    <property type="entry name" value="BglG_antiterminators"/>
</dbReference>
<dbReference type="GO" id="GO:0006355">
    <property type="term" value="P:regulation of DNA-templated transcription"/>
    <property type="evidence" value="ECO:0007669"/>
    <property type="project" value="InterPro"/>
</dbReference>
<dbReference type="PANTHER" id="PTHR30185:SF16">
    <property type="entry name" value="PROTEIN GLCT"/>
    <property type="match status" value="1"/>
</dbReference>
<dbReference type="SUPFAM" id="SSF63520">
    <property type="entry name" value="PTS-regulatory domain, PRD"/>
    <property type="match status" value="2"/>
</dbReference>
<dbReference type="AlphaFoldDB" id="A0A140L2E9"/>
<keyword evidence="4" id="KW-1185">Reference proteome</keyword>
<dbReference type="Gene3D" id="2.30.24.10">
    <property type="entry name" value="CAT RNA-binding domain"/>
    <property type="match status" value="1"/>
</dbReference>
<comment type="caution">
    <text evidence="3">The sequence shown here is derived from an EMBL/GenBank/DDBJ whole genome shotgun (WGS) entry which is preliminary data.</text>
</comment>
<feature type="domain" description="PRD" evidence="2">
    <location>
        <begin position="100"/>
        <end position="205"/>
    </location>
</feature>
<keyword evidence="1" id="KW-0677">Repeat</keyword>
<dbReference type="InterPro" id="IPR036650">
    <property type="entry name" value="CAT_RNA-bd_dom_sf"/>
</dbReference>
<dbReference type="FunCoup" id="A0A140L2E9">
    <property type="interactions" value="9"/>
</dbReference>
<dbReference type="EMBL" id="LOED01000040">
    <property type="protein sequence ID" value="KXG74724.1"/>
    <property type="molecule type" value="Genomic_DNA"/>
</dbReference>
<dbReference type="Pfam" id="PF03123">
    <property type="entry name" value="CAT_RBD"/>
    <property type="match status" value="1"/>
</dbReference>
<dbReference type="PROSITE" id="PS51372">
    <property type="entry name" value="PRD_2"/>
    <property type="match status" value="2"/>
</dbReference>
<evidence type="ECO:0000313" key="3">
    <source>
        <dbReference type="EMBL" id="KXG74724.1"/>
    </source>
</evidence>
<organism evidence="3 4">
    <name type="scientific">Fervidicola ferrireducens</name>
    <dbReference type="NCBI Taxonomy" id="520764"/>
    <lineage>
        <taxon>Bacteria</taxon>
        <taxon>Bacillati</taxon>
        <taxon>Bacillota</taxon>
        <taxon>Clostridia</taxon>
        <taxon>Thermosediminibacterales</taxon>
        <taxon>Thermosediminibacteraceae</taxon>
        <taxon>Fervidicola</taxon>
    </lineage>
</organism>
<dbReference type="Gene3D" id="1.10.1790.10">
    <property type="entry name" value="PRD domain"/>
    <property type="match status" value="2"/>
</dbReference>
<dbReference type="SMART" id="SM01061">
    <property type="entry name" value="CAT_RBD"/>
    <property type="match status" value="1"/>
</dbReference>
<evidence type="ECO:0000259" key="2">
    <source>
        <dbReference type="PROSITE" id="PS51372"/>
    </source>
</evidence>
<dbReference type="InParanoid" id="A0A140L2E9"/>
<evidence type="ECO:0000256" key="1">
    <source>
        <dbReference type="ARBA" id="ARBA00022737"/>
    </source>
</evidence>
<proteinExistence type="predicted"/>
<dbReference type="NCBIfam" id="NF047357">
    <property type="entry name" value="antiterm_GlcT"/>
    <property type="match status" value="1"/>
</dbReference>
<reference evidence="3 4" key="1">
    <citation type="submission" date="2015-12" db="EMBL/GenBank/DDBJ databases">
        <title>Draft genome sequnece of Fervidicola ferrireducens strain Y170.</title>
        <authorList>
            <person name="Patel B.K."/>
        </authorList>
    </citation>
    <scope>NUCLEOTIDE SEQUENCE [LARGE SCALE GENOMIC DNA]</scope>
    <source>
        <strain evidence="3 4">Y170</strain>
    </source>
</reference>
<dbReference type="InterPro" id="IPR004341">
    <property type="entry name" value="CAT_RNA-bd_dom"/>
</dbReference>
<sequence length="314" mass="36112">MIEKITELFEIRSYNYYLSGQPLEKVAEESTLAVYSVIRPFNNNVVLAKDEKTKEEAVLVGKGIGFNVRPGDKVEETKIEKVFYFFDRDQFRQYETVVSRIDKRVIGVAEEIIAMACAEFKTPLNEHIHVALADHINFTLERLAGGLEINNPFLEEIKVLYPEDYELACKAARLIEERFDVKIPDGEKGFIAMHLHSARANREVSKTVKYASMINKMVEIIEGELGKKIERDGINYARLLVHLRFTLERIDKNIPIKNPLLSNIKKEFRGSYAIAKKLGDFIYERMGKRVPEDEIGYLALHIHRISFSIAGEQL</sequence>
<gene>
    <name evidence="3" type="primary">glcT</name>
    <name evidence="3" type="ORF">AN618_21810</name>
</gene>
<dbReference type="InterPro" id="IPR036634">
    <property type="entry name" value="PRD_sf"/>
</dbReference>
<dbReference type="PANTHER" id="PTHR30185">
    <property type="entry name" value="CRYPTIC BETA-GLUCOSIDE BGL OPERON ANTITERMINATOR"/>
    <property type="match status" value="1"/>
</dbReference>
<dbReference type="InterPro" id="IPR011608">
    <property type="entry name" value="PRD"/>
</dbReference>
<dbReference type="GO" id="GO:0003723">
    <property type="term" value="F:RNA binding"/>
    <property type="evidence" value="ECO:0007669"/>
    <property type="project" value="InterPro"/>
</dbReference>
<name>A0A140L2E9_9FIRM</name>
<evidence type="ECO:0000313" key="4">
    <source>
        <dbReference type="Proteomes" id="UP000070427"/>
    </source>
</evidence>
<dbReference type="Pfam" id="PF00874">
    <property type="entry name" value="PRD"/>
    <property type="match status" value="2"/>
</dbReference>
<feature type="domain" description="PRD" evidence="2">
    <location>
        <begin position="207"/>
        <end position="312"/>
    </location>
</feature>
<dbReference type="SUPFAM" id="SSF50151">
    <property type="entry name" value="SacY-like RNA-binding domain"/>
    <property type="match status" value="1"/>
</dbReference>
<protein>
    <submittedName>
        <fullName evidence="3">PtsGHI operon antiterminator</fullName>
    </submittedName>
</protein>